<keyword evidence="1" id="KW-0812">Transmembrane</keyword>
<sequence>MSEDFQHIIQRQYELRDSELAHWIRDDLFSFPWWVGVSSVILLWIWFKVVDRSRFVEITLMGSLTGLFSTLLDVTGCSFVLWSYPDSVEPIFPPMFPANLVVLPSVYMVVYQIFYSWKSYMIASMGLSLFLSFVGEPLVVLLGSYQPTNWEYLYSVPAYFLLAIGVKAITHKIVRYQSSS</sequence>
<dbReference type="RefSeq" id="WP_310770885.1">
    <property type="nucleotide sequence ID" value="NZ_CP134050.1"/>
</dbReference>
<evidence type="ECO:0000313" key="3">
    <source>
        <dbReference type="Proteomes" id="UP001256827"/>
    </source>
</evidence>
<dbReference type="Proteomes" id="UP001256827">
    <property type="component" value="Chromosome"/>
</dbReference>
<accession>A0ABY9T8W4</accession>
<evidence type="ECO:0000256" key="1">
    <source>
        <dbReference type="SAM" id="Phobius"/>
    </source>
</evidence>
<feature type="transmembrane region" description="Helical" evidence="1">
    <location>
        <begin position="59"/>
        <end position="84"/>
    </location>
</feature>
<proteinExistence type="predicted"/>
<gene>
    <name evidence="2" type="ORF">RGB73_08410</name>
</gene>
<feature type="transmembrane region" description="Helical" evidence="1">
    <location>
        <begin position="127"/>
        <end position="146"/>
    </location>
</feature>
<keyword evidence="1" id="KW-1133">Transmembrane helix</keyword>
<dbReference type="EMBL" id="CP134050">
    <property type="protein sequence ID" value="WNC16322.1"/>
    <property type="molecule type" value="Genomic_DNA"/>
</dbReference>
<name>A0ABY9T8W4_BREBE</name>
<feature type="transmembrane region" description="Helical" evidence="1">
    <location>
        <begin position="28"/>
        <end position="47"/>
    </location>
</feature>
<organism evidence="2 3">
    <name type="scientific">Brevibacillus brevis</name>
    <name type="common">Bacillus brevis</name>
    <dbReference type="NCBI Taxonomy" id="1393"/>
    <lineage>
        <taxon>Bacteria</taxon>
        <taxon>Bacillati</taxon>
        <taxon>Bacillota</taxon>
        <taxon>Bacilli</taxon>
        <taxon>Bacillales</taxon>
        <taxon>Paenibacillaceae</taxon>
        <taxon>Brevibacillus</taxon>
    </lineage>
</organism>
<feature type="transmembrane region" description="Helical" evidence="1">
    <location>
        <begin position="96"/>
        <end position="115"/>
    </location>
</feature>
<feature type="transmembrane region" description="Helical" evidence="1">
    <location>
        <begin position="152"/>
        <end position="170"/>
    </location>
</feature>
<reference evidence="2 3" key="1">
    <citation type="submission" date="2023-09" db="EMBL/GenBank/DDBJ databases">
        <title>Complete Genome and Methylome dissection of Bacillus brevis NEB573 original source of BbsI restriction endonuclease.</title>
        <authorList>
            <person name="Fomenkov A."/>
            <person name="Roberts R.D."/>
        </authorList>
    </citation>
    <scope>NUCLEOTIDE SEQUENCE [LARGE SCALE GENOMIC DNA]</scope>
    <source>
        <strain evidence="2 3">NEB573</strain>
    </source>
</reference>
<dbReference type="NCBIfam" id="NF041644">
    <property type="entry name" value="CBO0543_fam"/>
    <property type="match status" value="1"/>
</dbReference>
<protein>
    <submittedName>
        <fullName evidence="2">CBO0543 family protein</fullName>
    </submittedName>
</protein>
<keyword evidence="1" id="KW-0472">Membrane</keyword>
<keyword evidence="3" id="KW-1185">Reference proteome</keyword>
<dbReference type="InterPro" id="IPR048147">
    <property type="entry name" value="CBO0543-like"/>
</dbReference>
<evidence type="ECO:0000313" key="2">
    <source>
        <dbReference type="EMBL" id="WNC16322.1"/>
    </source>
</evidence>